<dbReference type="PANTHER" id="PTHR24305:SF237">
    <property type="entry name" value="CYTOCHROME P450 MONOOXYGENASE ATNE-RELATED"/>
    <property type="match status" value="1"/>
</dbReference>
<dbReference type="PRINTS" id="PR00385">
    <property type="entry name" value="P450"/>
</dbReference>
<keyword evidence="7 9" id="KW-0503">Monooxygenase</keyword>
<feature type="transmembrane region" description="Helical" evidence="10">
    <location>
        <begin position="7"/>
        <end position="27"/>
    </location>
</feature>
<dbReference type="RefSeq" id="XP_024727840.1">
    <property type="nucleotide sequence ID" value="XM_024877399.1"/>
</dbReference>
<reference evidence="11 12" key="1">
    <citation type="submission" date="2016-04" db="EMBL/GenBank/DDBJ databases">
        <title>A degradative enzymes factory behind the ericoid mycorrhizal symbiosis.</title>
        <authorList>
            <consortium name="DOE Joint Genome Institute"/>
            <person name="Martino E."/>
            <person name="Morin E."/>
            <person name="Grelet G."/>
            <person name="Kuo A."/>
            <person name="Kohler A."/>
            <person name="Daghino S."/>
            <person name="Barry K."/>
            <person name="Choi C."/>
            <person name="Cichocki N."/>
            <person name="Clum A."/>
            <person name="Copeland A."/>
            <person name="Hainaut M."/>
            <person name="Haridas S."/>
            <person name="Labutti K."/>
            <person name="Lindquist E."/>
            <person name="Lipzen A."/>
            <person name="Khouja H.-R."/>
            <person name="Murat C."/>
            <person name="Ohm R."/>
            <person name="Olson A."/>
            <person name="Spatafora J."/>
            <person name="Veneault-Fourrey C."/>
            <person name="Henrissat B."/>
            <person name="Grigoriev I."/>
            <person name="Martin F."/>
            <person name="Perotto S."/>
        </authorList>
    </citation>
    <scope>NUCLEOTIDE SEQUENCE [LARGE SCALE GENOMIC DNA]</scope>
    <source>
        <strain evidence="11 12">E</strain>
    </source>
</reference>
<dbReference type="InterPro" id="IPR002401">
    <property type="entry name" value="Cyt_P450_E_grp-I"/>
</dbReference>
<evidence type="ECO:0000313" key="12">
    <source>
        <dbReference type="Proteomes" id="UP000235371"/>
    </source>
</evidence>
<keyword evidence="10" id="KW-0812">Transmembrane</keyword>
<dbReference type="GO" id="GO:0020037">
    <property type="term" value="F:heme binding"/>
    <property type="evidence" value="ECO:0007669"/>
    <property type="project" value="InterPro"/>
</dbReference>
<dbReference type="EMBL" id="KZ613912">
    <property type="protein sequence ID" value="PMD50936.1"/>
    <property type="molecule type" value="Genomic_DNA"/>
</dbReference>
<dbReference type="InterPro" id="IPR036396">
    <property type="entry name" value="Cyt_P450_sf"/>
</dbReference>
<evidence type="ECO:0000256" key="3">
    <source>
        <dbReference type="ARBA" id="ARBA00022617"/>
    </source>
</evidence>
<dbReference type="GO" id="GO:0004497">
    <property type="term" value="F:monooxygenase activity"/>
    <property type="evidence" value="ECO:0007669"/>
    <property type="project" value="UniProtKB-KW"/>
</dbReference>
<dbReference type="GO" id="GO:0005506">
    <property type="term" value="F:iron ion binding"/>
    <property type="evidence" value="ECO:0007669"/>
    <property type="project" value="InterPro"/>
</dbReference>
<dbReference type="AlphaFoldDB" id="A0A2J6SJJ7"/>
<dbReference type="Proteomes" id="UP000235371">
    <property type="component" value="Unassembled WGS sequence"/>
</dbReference>
<dbReference type="Gene3D" id="1.10.630.10">
    <property type="entry name" value="Cytochrome P450"/>
    <property type="match status" value="1"/>
</dbReference>
<dbReference type="OrthoDB" id="1470350at2759"/>
<feature type="binding site" description="axial binding residue" evidence="8">
    <location>
        <position position="451"/>
    </location>
    <ligand>
        <name>heme</name>
        <dbReference type="ChEBI" id="CHEBI:30413"/>
    </ligand>
    <ligandPart>
        <name>Fe</name>
        <dbReference type="ChEBI" id="CHEBI:18248"/>
    </ligandPart>
</feature>
<comment type="similarity">
    <text evidence="2 9">Belongs to the cytochrome P450 family.</text>
</comment>
<dbReference type="InParanoid" id="A0A2J6SJJ7"/>
<dbReference type="PANTHER" id="PTHR24305">
    <property type="entry name" value="CYTOCHROME P450"/>
    <property type="match status" value="1"/>
</dbReference>
<dbReference type="PRINTS" id="PR00463">
    <property type="entry name" value="EP450I"/>
</dbReference>
<gene>
    <name evidence="11" type="ORF">K444DRAFT_573324</name>
</gene>
<dbReference type="InterPro" id="IPR001128">
    <property type="entry name" value="Cyt_P450"/>
</dbReference>
<keyword evidence="12" id="KW-1185">Reference proteome</keyword>
<dbReference type="InterPro" id="IPR050121">
    <property type="entry name" value="Cytochrome_P450_monoxygenase"/>
</dbReference>
<keyword evidence="10" id="KW-1133">Transmembrane helix</keyword>
<proteinExistence type="inferred from homology"/>
<keyword evidence="3 8" id="KW-0349">Heme</keyword>
<organism evidence="11 12">
    <name type="scientific">Hyaloscypha bicolor E</name>
    <dbReference type="NCBI Taxonomy" id="1095630"/>
    <lineage>
        <taxon>Eukaryota</taxon>
        <taxon>Fungi</taxon>
        <taxon>Dikarya</taxon>
        <taxon>Ascomycota</taxon>
        <taxon>Pezizomycotina</taxon>
        <taxon>Leotiomycetes</taxon>
        <taxon>Helotiales</taxon>
        <taxon>Hyaloscyphaceae</taxon>
        <taxon>Hyaloscypha</taxon>
        <taxon>Hyaloscypha bicolor</taxon>
    </lineage>
</organism>
<dbReference type="GeneID" id="36585476"/>
<comment type="cofactor">
    <cofactor evidence="1 8">
        <name>heme</name>
        <dbReference type="ChEBI" id="CHEBI:30413"/>
    </cofactor>
</comment>
<dbReference type="Pfam" id="PF00067">
    <property type="entry name" value="p450"/>
    <property type="match status" value="1"/>
</dbReference>
<name>A0A2J6SJJ7_9HELO</name>
<dbReference type="PROSITE" id="PS00086">
    <property type="entry name" value="CYTOCHROME_P450"/>
    <property type="match status" value="1"/>
</dbReference>
<keyword evidence="6 8" id="KW-0408">Iron</keyword>
<evidence type="ECO:0000256" key="6">
    <source>
        <dbReference type="ARBA" id="ARBA00023004"/>
    </source>
</evidence>
<evidence type="ECO:0000256" key="7">
    <source>
        <dbReference type="ARBA" id="ARBA00023033"/>
    </source>
</evidence>
<evidence type="ECO:0000256" key="1">
    <source>
        <dbReference type="ARBA" id="ARBA00001971"/>
    </source>
</evidence>
<evidence type="ECO:0000256" key="10">
    <source>
        <dbReference type="SAM" id="Phobius"/>
    </source>
</evidence>
<evidence type="ECO:0000256" key="8">
    <source>
        <dbReference type="PIRSR" id="PIRSR602401-1"/>
    </source>
</evidence>
<dbReference type="InterPro" id="IPR017972">
    <property type="entry name" value="Cyt_P450_CS"/>
</dbReference>
<keyword evidence="4 8" id="KW-0479">Metal-binding</keyword>
<evidence type="ECO:0000313" key="11">
    <source>
        <dbReference type="EMBL" id="PMD50936.1"/>
    </source>
</evidence>
<evidence type="ECO:0000256" key="9">
    <source>
        <dbReference type="RuleBase" id="RU000461"/>
    </source>
</evidence>
<dbReference type="STRING" id="1095630.A0A2J6SJJ7"/>
<keyword evidence="5 9" id="KW-0560">Oxidoreductase</keyword>
<keyword evidence="10" id="KW-0472">Membrane</keyword>
<dbReference type="SUPFAM" id="SSF48264">
    <property type="entry name" value="Cytochrome P450"/>
    <property type="match status" value="1"/>
</dbReference>
<dbReference type="CDD" id="cd11061">
    <property type="entry name" value="CYP67-like"/>
    <property type="match status" value="1"/>
</dbReference>
<evidence type="ECO:0000256" key="2">
    <source>
        <dbReference type="ARBA" id="ARBA00010617"/>
    </source>
</evidence>
<dbReference type="GO" id="GO:0016705">
    <property type="term" value="F:oxidoreductase activity, acting on paired donors, with incorporation or reduction of molecular oxygen"/>
    <property type="evidence" value="ECO:0007669"/>
    <property type="project" value="InterPro"/>
</dbReference>
<sequence length="519" mass="58644">MVGFQEIVVAALSCITAPIILLCIYRLTLHPYAKYPGPILAKLTSLRAVHYAHTGNMHLDIERCHQKYGKFVRYRPNAIIVNSPDGYQDIYGNGKKVKKARSYKVHGMTNLIGIQDKKEYTKQKKIMQPGFSDSANREHEPKLIREIDTFIEKISENETSEKATDGWSNPKNMTLWCNYLTTDVVSNVIFTTSWDLLTSTTNHGITETFKTIVRLIGVLHQWPILDYYELSTILFLPHLAWSPSSLRKFSLSVVACRYDMGEKDTSIKDVFGLFSSAKDPDTGESALAPLDVRRNAANFIIAGSDTTASSIAATFFYLARNPTAYSKVAQEVRSIFHSASDIRAGPALNHCVYLRAAINESLRMAPVAAQPLWREVDPGGCMVDGETIPGGLNVGASIFSLHHLSDAFPDPYKWDFERWIVNPKKDEEAEKERIKEMSRSFAPFSVGPRQCIAKNFALMELMLTMASVFYRLDFESAGKLGEGKKGTGWGREREEEFQFKSYFTSYMVGPMIRFRRREI</sequence>
<evidence type="ECO:0000256" key="5">
    <source>
        <dbReference type="ARBA" id="ARBA00023002"/>
    </source>
</evidence>
<accession>A0A2J6SJJ7</accession>
<protein>
    <submittedName>
        <fullName evidence="11">Cytochrome P450 family protein</fullName>
    </submittedName>
</protein>
<evidence type="ECO:0000256" key="4">
    <source>
        <dbReference type="ARBA" id="ARBA00022723"/>
    </source>
</evidence>